<organism evidence="2 3">
    <name type="scientific">Melipona quadrifasciata</name>
    <dbReference type="NCBI Taxonomy" id="166423"/>
    <lineage>
        <taxon>Eukaryota</taxon>
        <taxon>Metazoa</taxon>
        <taxon>Ecdysozoa</taxon>
        <taxon>Arthropoda</taxon>
        <taxon>Hexapoda</taxon>
        <taxon>Insecta</taxon>
        <taxon>Pterygota</taxon>
        <taxon>Neoptera</taxon>
        <taxon>Endopterygota</taxon>
        <taxon>Hymenoptera</taxon>
        <taxon>Apocrita</taxon>
        <taxon>Aculeata</taxon>
        <taxon>Apoidea</taxon>
        <taxon>Anthophila</taxon>
        <taxon>Apidae</taxon>
        <taxon>Melipona</taxon>
    </lineage>
</organism>
<feature type="compositionally biased region" description="Low complexity" evidence="1">
    <location>
        <begin position="51"/>
        <end position="60"/>
    </location>
</feature>
<dbReference type="Proteomes" id="UP000053105">
    <property type="component" value="Unassembled WGS sequence"/>
</dbReference>
<dbReference type="AlphaFoldDB" id="A0A0M9AAW1"/>
<dbReference type="EMBL" id="KQ435709">
    <property type="protein sequence ID" value="KOX80066.1"/>
    <property type="molecule type" value="Genomic_DNA"/>
</dbReference>
<proteinExistence type="predicted"/>
<feature type="compositionally biased region" description="Basic and acidic residues" evidence="1">
    <location>
        <begin position="33"/>
        <end position="42"/>
    </location>
</feature>
<evidence type="ECO:0000256" key="1">
    <source>
        <dbReference type="SAM" id="MobiDB-lite"/>
    </source>
</evidence>
<keyword evidence="3" id="KW-1185">Reference proteome</keyword>
<protein>
    <submittedName>
        <fullName evidence="2">Uncharacterized protein</fullName>
    </submittedName>
</protein>
<reference evidence="2 3" key="1">
    <citation type="submission" date="2015-07" db="EMBL/GenBank/DDBJ databases">
        <title>The genome of Melipona quadrifasciata.</title>
        <authorList>
            <person name="Pan H."/>
            <person name="Kapheim K."/>
        </authorList>
    </citation>
    <scope>NUCLEOTIDE SEQUENCE [LARGE SCALE GENOMIC DNA]</scope>
    <source>
        <strain evidence="2">0111107301</strain>
        <tissue evidence="2">Whole body</tissue>
    </source>
</reference>
<evidence type="ECO:0000313" key="2">
    <source>
        <dbReference type="EMBL" id="KOX80066.1"/>
    </source>
</evidence>
<gene>
    <name evidence="2" type="ORF">WN51_06481</name>
</gene>
<dbReference type="OrthoDB" id="10039049at2759"/>
<feature type="region of interest" description="Disordered" evidence="1">
    <location>
        <begin position="23"/>
        <end position="60"/>
    </location>
</feature>
<sequence length="239" mass="27387">MKLLVEHEEHGKISKYTFADNLSDVPSESEDVDLSKDYIESERSEEDDSNSNESSVSGSDVVIPSKRWKTVISKEEEEESWKHSKMSKFTKYLVSSSTKRFNSTTNAILKGPEATVLTTKRRQLFCHKILIDTKQIIGAIAQYQATPLLLEVNPTPLHESRDPNRRIANFRCISVAPEEARFSGTRTISEYSIIIHHMDEPALFFKIDTHLIFIDSLTRSFSARDAMKINLPQLFDRFK</sequence>
<evidence type="ECO:0000313" key="3">
    <source>
        <dbReference type="Proteomes" id="UP000053105"/>
    </source>
</evidence>
<accession>A0A0M9AAW1</accession>
<name>A0A0M9AAW1_9HYME</name>